<dbReference type="GO" id="GO:0004065">
    <property type="term" value="F:arylsulfatase activity"/>
    <property type="evidence" value="ECO:0007669"/>
    <property type="project" value="TreeGrafter"/>
</dbReference>
<feature type="domain" description="Sulfatase N-terminal" evidence="8">
    <location>
        <begin position="25"/>
        <end position="393"/>
    </location>
</feature>
<evidence type="ECO:0000256" key="2">
    <source>
        <dbReference type="ARBA" id="ARBA00008779"/>
    </source>
</evidence>
<dbReference type="OrthoDB" id="9765065at2"/>
<comment type="PTM">
    <text evidence="7">The conversion to 3-oxoalanine (also known as C-formylglycine, FGly), of a serine or cysteine residue in prokaryotes and of a cysteine residue in eukaryotes, is critical for catalytic activity.</text>
</comment>
<name>A0A5P8E5F7_9BACT</name>
<evidence type="ECO:0000256" key="6">
    <source>
        <dbReference type="ARBA" id="ARBA00022837"/>
    </source>
</evidence>
<gene>
    <name evidence="9" type="ORF">C7Y71_004200</name>
</gene>
<dbReference type="CDD" id="cd16144">
    <property type="entry name" value="ARS_like"/>
    <property type="match status" value="1"/>
</dbReference>
<proteinExistence type="inferred from homology"/>
<evidence type="ECO:0000313" key="10">
    <source>
        <dbReference type="Proteomes" id="UP000249375"/>
    </source>
</evidence>
<dbReference type="InterPro" id="IPR000917">
    <property type="entry name" value="Sulfatase_N"/>
</dbReference>
<keyword evidence="10" id="KW-1185">Reference proteome</keyword>
<dbReference type="SUPFAM" id="SSF53649">
    <property type="entry name" value="Alkaline phosphatase-like"/>
    <property type="match status" value="1"/>
</dbReference>
<dbReference type="Gene3D" id="3.30.1120.10">
    <property type="match status" value="1"/>
</dbReference>
<dbReference type="Pfam" id="PF00884">
    <property type="entry name" value="Sulfatase"/>
    <property type="match status" value="1"/>
</dbReference>
<sequence length="528" mass="59057">MTNRHILPLLTLSALPVSLCAQSRPNIVLFLVDDMGWQETSVPFWIERTPLNDRYRTPNMERLAQMGVKFTNAYACAVSSPSRCSLMSGMNAARHRVTNWTLSYDKQTDSKSKVINVPDWNYNGIQPANADAHDSKNATRITPLPQVLHDNGYYTIHCGKAHFAAEGTAGEDPLRMGFDVNIAGAANGAPASYLAENEYGSGPFHVKGLEKYYGTGVFLTEALTREALAAMQKPIAEKQPFFLYMSHYAIHVPYDADPRFTGNYRQADGQGVFDNQLQAHLSEPEINHAALVEGMDKSLGDILDFLQTQPEVAQNTIILFTSDNGGQAIWPRQGRRNIDQNWPAHAGKGSAYEGGIHEPMIAYVPGQTEGGTVNDNRIIIEDFYPTILDMAGIKQTQVIQHIDGVSFADLLKKPRKHRARTLIWHYPNIWTDGVKIEDGYGAYSAIMHGDYHLIYFWETQEYHLFNIRTDIGEQHNLAASHPRLARKLAKRLTRLLKSSNAQRPTLKATGQPVPWPDEAYSTFLNSLS</sequence>
<dbReference type="GO" id="GO:0046872">
    <property type="term" value="F:metal ion binding"/>
    <property type="evidence" value="ECO:0007669"/>
    <property type="project" value="UniProtKB-KW"/>
</dbReference>
<evidence type="ECO:0000256" key="4">
    <source>
        <dbReference type="ARBA" id="ARBA00022729"/>
    </source>
</evidence>
<dbReference type="EMBL" id="CP033459">
    <property type="protein sequence ID" value="QFQ12279.1"/>
    <property type="molecule type" value="Genomic_DNA"/>
</dbReference>
<comment type="cofactor">
    <cofactor evidence="1">
        <name>Ca(2+)</name>
        <dbReference type="ChEBI" id="CHEBI:29108"/>
    </cofactor>
</comment>
<dbReference type="InterPro" id="IPR017850">
    <property type="entry name" value="Alkaline_phosphatase_core_sf"/>
</dbReference>
<keyword evidence="3" id="KW-0479">Metal-binding</keyword>
<dbReference type="Gene3D" id="3.40.720.10">
    <property type="entry name" value="Alkaline Phosphatase, subunit A"/>
    <property type="match status" value="1"/>
</dbReference>
<dbReference type="KEGG" id="alq:C7Y71_004200"/>
<dbReference type="InterPro" id="IPR050738">
    <property type="entry name" value="Sulfatase"/>
</dbReference>
<evidence type="ECO:0000256" key="7">
    <source>
        <dbReference type="PIRSR" id="PIRSR600917-52"/>
    </source>
</evidence>
<evidence type="ECO:0000256" key="5">
    <source>
        <dbReference type="ARBA" id="ARBA00022801"/>
    </source>
</evidence>
<accession>A0A5P8E5F7</accession>
<evidence type="ECO:0000313" key="9">
    <source>
        <dbReference type="EMBL" id="QFQ12279.1"/>
    </source>
</evidence>
<dbReference type="PANTHER" id="PTHR42693:SF42">
    <property type="entry name" value="ARYLSULFATASE G"/>
    <property type="match status" value="1"/>
</dbReference>
<reference evidence="9 10" key="1">
    <citation type="submission" date="2018-11" db="EMBL/GenBank/DDBJ databases">
        <authorList>
            <person name="Na S.W."/>
            <person name="Baik M."/>
        </authorList>
    </citation>
    <scope>NUCLEOTIDE SEQUENCE [LARGE SCALE GENOMIC DNA]</scope>
    <source>
        <strain evidence="9 10">E39</strain>
    </source>
</reference>
<dbReference type="AlphaFoldDB" id="A0A5P8E5F7"/>
<organism evidence="9 10">
    <name type="scientific">Pseudoprevotella muciniphila</name>
    <dbReference type="NCBI Taxonomy" id="2133944"/>
    <lineage>
        <taxon>Bacteria</taxon>
        <taxon>Pseudomonadati</taxon>
        <taxon>Bacteroidota</taxon>
        <taxon>Bacteroidia</taxon>
        <taxon>Bacteroidales</taxon>
        <taxon>Prevotellaceae</taxon>
        <taxon>Pseudoprevotella</taxon>
    </lineage>
</organism>
<keyword evidence="6" id="KW-0106">Calcium</keyword>
<comment type="similarity">
    <text evidence="2">Belongs to the sulfatase family.</text>
</comment>
<dbReference type="Proteomes" id="UP000249375">
    <property type="component" value="Chromosome"/>
</dbReference>
<evidence type="ECO:0000256" key="1">
    <source>
        <dbReference type="ARBA" id="ARBA00001913"/>
    </source>
</evidence>
<evidence type="ECO:0000259" key="8">
    <source>
        <dbReference type="Pfam" id="PF00884"/>
    </source>
</evidence>
<dbReference type="RefSeq" id="WP_111898459.1">
    <property type="nucleotide sequence ID" value="NZ_CP033459.1"/>
</dbReference>
<keyword evidence="4" id="KW-0732">Signal</keyword>
<evidence type="ECO:0000256" key="3">
    <source>
        <dbReference type="ARBA" id="ARBA00022723"/>
    </source>
</evidence>
<dbReference type="PANTHER" id="PTHR42693">
    <property type="entry name" value="ARYLSULFATASE FAMILY MEMBER"/>
    <property type="match status" value="1"/>
</dbReference>
<feature type="modified residue" description="3-oxoalanine (Ser)" evidence="7">
    <location>
        <position position="79"/>
    </location>
</feature>
<keyword evidence="5" id="KW-0378">Hydrolase</keyword>
<protein>
    <submittedName>
        <fullName evidence="9">Sulfatase</fullName>
    </submittedName>
</protein>